<dbReference type="SUPFAM" id="SSF52833">
    <property type="entry name" value="Thioredoxin-like"/>
    <property type="match status" value="1"/>
</dbReference>
<dbReference type="CDD" id="cd02961">
    <property type="entry name" value="PDI_a_family"/>
    <property type="match status" value="1"/>
</dbReference>
<proteinExistence type="predicted"/>
<dbReference type="InterPro" id="IPR036249">
    <property type="entry name" value="Thioredoxin-like_sf"/>
</dbReference>
<keyword evidence="1" id="KW-0812">Transmembrane</keyword>
<organism evidence="2">
    <name type="scientific">viral metagenome</name>
    <dbReference type="NCBI Taxonomy" id="1070528"/>
    <lineage>
        <taxon>unclassified sequences</taxon>
        <taxon>metagenomes</taxon>
        <taxon>organismal metagenomes</taxon>
    </lineage>
</organism>
<dbReference type="AlphaFoldDB" id="A0A6C0B3K0"/>
<evidence type="ECO:0000313" key="2">
    <source>
        <dbReference type="EMBL" id="QHS86108.1"/>
    </source>
</evidence>
<accession>A0A6C0B3K0</accession>
<protein>
    <recommendedName>
        <fullName evidence="3">Thioredoxin domain-containing protein</fullName>
    </recommendedName>
</protein>
<name>A0A6C0B3K0_9ZZZZ</name>
<feature type="transmembrane region" description="Helical" evidence="1">
    <location>
        <begin position="6"/>
        <end position="25"/>
    </location>
</feature>
<keyword evidence="1" id="KW-0472">Membrane</keyword>
<dbReference type="Gene3D" id="3.40.30.10">
    <property type="entry name" value="Glutaredoxin"/>
    <property type="match status" value="1"/>
</dbReference>
<sequence length="149" mass="17089">MNEIYATVIIVVVTFVIVIASYRLIAGYYPASKFIIEDPPIEHNGLDEDQARFMFFYVSWCPWSRKAWKPWKAFKQMMKNTPVKYGGKTIIFEEINAEADKGKASLYNVKEYPTFKVEITTKVFKLQGIPDPATFDAFLTGTLGEKTSH</sequence>
<dbReference type="EMBL" id="MN739051">
    <property type="protein sequence ID" value="QHS86108.1"/>
    <property type="molecule type" value="Genomic_DNA"/>
</dbReference>
<reference evidence="2" key="1">
    <citation type="journal article" date="2020" name="Nature">
        <title>Giant virus diversity and host interactions through global metagenomics.</title>
        <authorList>
            <person name="Schulz F."/>
            <person name="Roux S."/>
            <person name="Paez-Espino D."/>
            <person name="Jungbluth S."/>
            <person name="Walsh D.A."/>
            <person name="Denef V.J."/>
            <person name="McMahon K.D."/>
            <person name="Konstantinidis K.T."/>
            <person name="Eloe-Fadrosh E.A."/>
            <person name="Kyrpides N.C."/>
            <person name="Woyke T."/>
        </authorList>
    </citation>
    <scope>NUCLEOTIDE SEQUENCE</scope>
    <source>
        <strain evidence="2">GVMAG-M-3300009185-7</strain>
    </source>
</reference>
<evidence type="ECO:0008006" key="3">
    <source>
        <dbReference type="Google" id="ProtNLM"/>
    </source>
</evidence>
<keyword evidence="1" id="KW-1133">Transmembrane helix</keyword>
<evidence type="ECO:0000256" key="1">
    <source>
        <dbReference type="SAM" id="Phobius"/>
    </source>
</evidence>